<protein>
    <submittedName>
        <fullName evidence="1">Uncharacterized protein</fullName>
    </submittedName>
</protein>
<name>A0AAN9MZN8_CANGL</name>
<gene>
    <name evidence="1" type="ORF">VNO77_02535</name>
</gene>
<accession>A0AAN9MZN8</accession>
<sequence>MQELKMLPGYLPTYEQRNGLATSRSSAGSVPGDEETGRLKVLEMVDTEFEDGDLNGEGEGPLSCHGRCLLLGTAGRNTQFQGSPENLHIQGFSSPTVTKGNSGKSEVQARFTQRGKDNRVAKHSHCTNVGVNFQIRFGSIRMNSLSNRDEAQCKLSMAASLAKPD</sequence>
<evidence type="ECO:0000313" key="1">
    <source>
        <dbReference type="EMBL" id="KAK7360533.1"/>
    </source>
</evidence>
<dbReference type="Proteomes" id="UP001367508">
    <property type="component" value="Unassembled WGS sequence"/>
</dbReference>
<evidence type="ECO:0000313" key="2">
    <source>
        <dbReference type="Proteomes" id="UP001367508"/>
    </source>
</evidence>
<dbReference type="AlphaFoldDB" id="A0AAN9MZN8"/>
<reference evidence="1 2" key="1">
    <citation type="submission" date="2024-01" db="EMBL/GenBank/DDBJ databases">
        <title>The genomes of 5 underutilized Papilionoideae crops provide insights into root nodulation and disease resistanc.</title>
        <authorList>
            <person name="Jiang F."/>
        </authorList>
    </citation>
    <scope>NUCLEOTIDE SEQUENCE [LARGE SCALE GENOMIC DNA]</scope>
    <source>
        <strain evidence="1">LVBAO_FW01</strain>
        <tissue evidence="1">Leaves</tissue>
    </source>
</reference>
<proteinExistence type="predicted"/>
<dbReference type="EMBL" id="JAYMYQ010000001">
    <property type="protein sequence ID" value="KAK7360533.1"/>
    <property type="molecule type" value="Genomic_DNA"/>
</dbReference>
<keyword evidence="2" id="KW-1185">Reference proteome</keyword>
<organism evidence="1 2">
    <name type="scientific">Canavalia gladiata</name>
    <name type="common">Sword bean</name>
    <name type="synonym">Dolichos gladiatus</name>
    <dbReference type="NCBI Taxonomy" id="3824"/>
    <lineage>
        <taxon>Eukaryota</taxon>
        <taxon>Viridiplantae</taxon>
        <taxon>Streptophyta</taxon>
        <taxon>Embryophyta</taxon>
        <taxon>Tracheophyta</taxon>
        <taxon>Spermatophyta</taxon>
        <taxon>Magnoliopsida</taxon>
        <taxon>eudicotyledons</taxon>
        <taxon>Gunneridae</taxon>
        <taxon>Pentapetalae</taxon>
        <taxon>rosids</taxon>
        <taxon>fabids</taxon>
        <taxon>Fabales</taxon>
        <taxon>Fabaceae</taxon>
        <taxon>Papilionoideae</taxon>
        <taxon>50 kb inversion clade</taxon>
        <taxon>NPAAA clade</taxon>
        <taxon>indigoferoid/millettioid clade</taxon>
        <taxon>Phaseoleae</taxon>
        <taxon>Canavalia</taxon>
    </lineage>
</organism>
<comment type="caution">
    <text evidence="1">The sequence shown here is derived from an EMBL/GenBank/DDBJ whole genome shotgun (WGS) entry which is preliminary data.</text>
</comment>